<name>A0A811PJI1_9POAL</name>
<dbReference type="OrthoDB" id="10368426at2759"/>
<protein>
    <submittedName>
        <fullName evidence="1">Uncharacterized protein</fullName>
    </submittedName>
</protein>
<organism evidence="1 2">
    <name type="scientific">Miscanthus lutarioriparius</name>
    <dbReference type="NCBI Taxonomy" id="422564"/>
    <lineage>
        <taxon>Eukaryota</taxon>
        <taxon>Viridiplantae</taxon>
        <taxon>Streptophyta</taxon>
        <taxon>Embryophyta</taxon>
        <taxon>Tracheophyta</taxon>
        <taxon>Spermatophyta</taxon>
        <taxon>Magnoliopsida</taxon>
        <taxon>Liliopsida</taxon>
        <taxon>Poales</taxon>
        <taxon>Poaceae</taxon>
        <taxon>PACMAD clade</taxon>
        <taxon>Panicoideae</taxon>
        <taxon>Andropogonodae</taxon>
        <taxon>Andropogoneae</taxon>
        <taxon>Saccharinae</taxon>
        <taxon>Miscanthus</taxon>
    </lineage>
</organism>
<gene>
    <name evidence="1" type="ORF">NCGR_LOCUS26905</name>
</gene>
<accession>A0A811PJI1</accession>
<dbReference type="EMBL" id="CAJGYO010000006">
    <property type="protein sequence ID" value="CAD6240276.1"/>
    <property type="molecule type" value="Genomic_DNA"/>
</dbReference>
<comment type="caution">
    <text evidence="1">The sequence shown here is derived from an EMBL/GenBank/DDBJ whole genome shotgun (WGS) entry which is preliminary data.</text>
</comment>
<evidence type="ECO:0000313" key="1">
    <source>
        <dbReference type="EMBL" id="CAD6240276.1"/>
    </source>
</evidence>
<dbReference type="AlphaFoldDB" id="A0A811PJI1"/>
<keyword evidence="2" id="KW-1185">Reference proteome</keyword>
<dbReference type="Proteomes" id="UP000604825">
    <property type="component" value="Unassembled WGS sequence"/>
</dbReference>
<evidence type="ECO:0000313" key="2">
    <source>
        <dbReference type="Proteomes" id="UP000604825"/>
    </source>
</evidence>
<proteinExistence type="predicted"/>
<sequence length="66" mass="7210">MDMDSRSWLHGYATTNAGGGFMCGYGASRYGFLGSSCSPADLQFMEGEQQQFLISSQIQHHLNQAS</sequence>
<reference evidence="1" key="1">
    <citation type="submission" date="2020-10" db="EMBL/GenBank/DDBJ databases">
        <authorList>
            <person name="Han B."/>
            <person name="Lu T."/>
            <person name="Zhao Q."/>
            <person name="Huang X."/>
            <person name="Zhao Y."/>
        </authorList>
    </citation>
    <scope>NUCLEOTIDE SEQUENCE</scope>
</reference>